<keyword evidence="1" id="KW-0479">Metal-binding</keyword>
<evidence type="ECO:0000256" key="1">
    <source>
        <dbReference type="ARBA" id="ARBA00022723"/>
    </source>
</evidence>
<sequence>MKYFLIIVAALCVITLVNILLESHRENRKISFSSYRIKDKRLKKNAKIVMISDLHNACYGEKNSELLHVVETISPDLILVAGDVIVGKTGLSVDTGVDFLNSLGESFPVFVGKGNHEMRTSIYEKYGDMWENLYERTKDKVHWLINDSIYLADYNMTIYGLDMKPEYYRRFKKLYMDSAYLEEELRKPDKRSYNILIGHDPDYFEEYAAWGADLCVSGHVHGGLIIIPHLGGLISPMIKFFPKYYKGVYNIGDSHMIVSAGMGLHTLKIRLNNEPDLVTINLMK</sequence>
<evidence type="ECO:0000313" key="4">
    <source>
        <dbReference type="EMBL" id="RGS37250.1"/>
    </source>
</evidence>
<name>A0A3R5WKA3_9FIRM</name>
<dbReference type="Gene3D" id="3.60.21.10">
    <property type="match status" value="1"/>
</dbReference>
<evidence type="ECO:0000256" key="2">
    <source>
        <dbReference type="ARBA" id="ARBA00022801"/>
    </source>
</evidence>
<dbReference type="SUPFAM" id="SSF56300">
    <property type="entry name" value="Metallo-dependent phosphatases"/>
    <property type="match status" value="1"/>
</dbReference>
<gene>
    <name evidence="4" type="ORF">DWX94_12500</name>
</gene>
<dbReference type="GO" id="GO:0009245">
    <property type="term" value="P:lipid A biosynthetic process"/>
    <property type="evidence" value="ECO:0007669"/>
    <property type="project" value="TreeGrafter"/>
</dbReference>
<evidence type="ECO:0000259" key="3">
    <source>
        <dbReference type="Pfam" id="PF00149"/>
    </source>
</evidence>
<feature type="domain" description="Calcineurin-like phosphoesterase" evidence="3">
    <location>
        <begin position="47"/>
        <end position="222"/>
    </location>
</feature>
<dbReference type="InterPro" id="IPR029052">
    <property type="entry name" value="Metallo-depent_PP-like"/>
</dbReference>
<dbReference type="AlphaFoldDB" id="A0A3R5WKA3"/>
<keyword evidence="2" id="KW-0378">Hydrolase</keyword>
<dbReference type="GO" id="GO:0008758">
    <property type="term" value="F:UDP-2,3-diacylglucosamine hydrolase activity"/>
    <property type="evidence" value="ECO:0007669"/>
    <property type="project" value="TreeGrafter"/>
</dbReference>
<dbReference type="Proteomes" id="UP000283295">
    <property type="component" value="Unassembled WGS sequence"/>
</dbReference>
<dbReference type="OrthoDB" id="9780884at2"/>
<organism evidence="4 5">
    <name type="scientific">Coprococcus eutactus</name>
    <dbReference type="NCBI Taxonomy" id="33043"/>
    <lineage>
        <taxon>Bacteria</taxon>
        <taxon>Bacillati</taxon>
        <taxon>Bacillota</taxon>
        <taxon>Clostridia</taxon>
        <taxon>Lachnospirales</taxon>
        <taxon>Lachnospiraceae</taxon>
        <taxon>Coprococcus</taxon>
    </lineage>
</organism>
<dbReference type="InterPro" id="IPR051158">
    <property type="entry name" value="Metallophosphoesterase_sf"/>
</dbReference>
<accession>A0A3R5WKA3</accession>
<protein>
    <submittedName>
        <fullName evidence="4">Metallophosphoesterase</fullName>
    </submittedName>
</protein>
<dbReference type="GO" id="GO:0046872">
    <property type="term" value="F:metal ion binding"/>
    <property type="evidence" value="ECO:0007669"/>
    <property type="project" value="UniProtKB-KW"/>
</dbReference>
<comment type="caution">
    <text evidence="4">The sequence shown here is derived from an EMBL/GenBank/DDBJ whole genome shotgun (WGS) entry which is preliminary data.</text>
</comment>
<dbReference type="GO" id="GO:0016020">
    <property type="term" value="C:membrane"/>
    <property type="evidence" value="ECO:0007669"/>
    <property type="project" value="GOC"/>
</dbReference>
<dbReference type="PANTHER" id="PTHR31302:SF31">
    <property type="entry name" value="PHOSPHODIESTERASE YAEI"/>
    <property type="match status" value="1"/>
</dbReference>
<dbReference type="EMBL" id="QRVK01000046">
    <property type="protein sequence ID" value="RGS37250.1"/>
    <property type="molecule type" value="Genomic_DNA"/>
</dbReference>
<proteinExistence type="predicted"/>
<evidence type="ECO:0000313" key="5">
    <source>
        <dbReference type="Proteomes" id="UP000283295"/>
    </source>
</evidence>
<dbReference type="InterPro" id="IPR004843">
    <property type="entry name" value="Calcineurin-like_PHP"/>
</dbReference>
<dbReference type="PANTHER" id="PTHR31302">
    <property type="entry name" value="TRANSMEMBRANE PROTEIN WITH METALLOPHOSPHOESTERASE DOMAIN-RELATED"/>
    <property type="match status" value="1"/>
</dbReference>
<dbReference type="Pfam" id="PF00149">
    <property type="entry name" value="Metallophos"/>
    <property type="match status" value="1"/>
</dbReference>
<reference evidence="4 5" key="1">
    <citation type="submission" date="2018-08" db="EMBL/GenBank/DDBJ databases">
        <title>A genome reference for cultivated species of the human gut microbiota.</title>
        <authorList>
            <person name="Zou Y."/>
            <person name="Xue W."/>
            <person name="Luo G."/>
        </authorList>
    </citation>
    <scope>NUCLEOTIDE SEQUENCE [LARGE SCALE GENOMIC DNA]</scope>
    <source>
        <strain evidence="4 5">AF22-21</strain>
    </source>
</reference>